<organism evidence="1 2">
    <name type="scientific">Pseudothauera lacus</name>
    <dbReference type="NCBI Taxonomy" id="2136175"/>
    <lineage>
        <taxon>Bacteria</taxon>
        <taxon>Pseudomonadati</taxon>
        <taxon>Pseudomonadota</taxon>
        <taxon>Betaproteobacteria</taxon>
        <taxon>Rhodocyclales</taxon>
        <taxon>Zoogloeaceae</taxon>
        <taxon>Pseudothauera</taxon>
    </lineage>
</organism>
<accession>A0A2T4IET4</accession>
<reference evidence="1 2" key="1">
    <citation type="submission" date="2018-03" db="EMBL/GenBank/DDBJ databases">
        <authorList>
            <person name="Keele B.F."/>
        </authorList>
    </citation>
    <scope>NUCLEOTIDE SEQUENCE [LARGE SCALE GENOMIC DNA]</scope>
    <source>
        <strain evidence="1 2">D20</strain>
    </source>
</reference>
<name>A0A2T4IET4_9RHOO</name>
<reference evidence="1 2" key="2">
    <citation type="submission" date="2018-04" db="EMBL/GenBank/DDBJ databases">
        <title>Thauera lacus sp. nov., isolated from an saline lake in Inner Mongolia, China.</title>
        <authorList>
            <person name="Liang Q.-Y."/>
        </authorList>
    </citation>
    <scope>NUCLEOTIDE SEQUENCE [LARGE SCALE GENOMIC DNA]</scope>
    <source>
        <strain evidence="1 2">D20</strain>
    </source>
</reference>
<proteinExistence type="predicted"/>
<dbReference type="Proteomes" id="UP000241193">
    <property type="component" value="Unassembled WGS sequence"/>
</dbReference>
<protein>
    <submittedName>
        <fullName evidence="1">Type VI secretion system baseplate subunit TssG</fullName>
    </submittedName>
</protein>
<dbReference type="InterPro" id="IPR010732">
    <property type="entry name" value="T6SS_TssG-like"/>
</dbReference>
<dbReference type="NCBIfam" id="TIGR03347">
    <property type="entry name" value="VI_chp_1"/>
    <property type="match status" value="1"/>
</dbReference>
<keyword evidence="2" id="KW-1185">Reference proteome</keyword>
<gene>
    <name evidence="1" type="primary">tssG</name>
    <name evidence="1" type="ORF">C8261_10210</name>
</gene>
<evidence type="ECO:0000313" key="2">
    <source>
        <dbReference type="Proteomes" id="UP000241193"/>
    </source>
</evidence>
<dbReference type="Pfam" id="PF06996">
    <property type="entry name" value="T6SS_TssG"/>
    <property type="match status" value="1"/>
</dbReference>
<dbReference type="PANTHER" id="PTHR35564">
    <property type="match status" value="1"/>
</dbReference>
<dbReference type="AlphaFoldDB" id="A0A2T4IET4"/>
<evidence type="ECO:0000313" key="1">
    <source>
        <dbReference type="EMBL" id="PTD96283.1"/>
    </source>
</evidence>
<dbReference type="EMBL" id="PZKC01000007">
    <property type="protein sequence ID" value="PTD96283.1"/>
    <property type="molecule type" value="Genomic_DNA"/>
</dbReference>
<dbReference type="RefSeq" id="WP_107493603.1">
    <property type="nucleotide sequence ID" value="NZ_PZKC01000007.1"/>
</dbReference>
<sequence>MRTARRRIDPGLIEQLAEEPQRFEFFQAVRLLERHFGGSAGGADGSASAVAERVRFRNSVSLGFAPSEVEELAIEYEAADPQVSTPAAPQRVVLTPAFMGLLGRHGVLPVHYTERIAERERYHRDHAARAFFDLFSNRAVGQFYRAWKKYRLPLEYEGDRRNRFLPQVLALCGLGQTALRDRLREGKGAIDDESIAHFAGLLRQRPLSAATLQQMLGAYFRVPVRIEQFVGRWYALPSTQQSALGGANALLGKTLLLGERVWQRNLRVRVHLGPLDRARYRAFLPGSELAAALHKLLTLAAGTQFEFEIRPVLRAADVAPCALAADDGARLGFDAFLTTRPCTTDRGDAAFAVHAVHANA</sequence>
<comment type="caution">
    <text evidence="1">The sequence shown here is derived from an EMBL/GenBank/DDBJ whole genome shotgun (WGS) entry which is preliminary data.</text>
</comment>
<dbReference type="OrthoDB" id="1523296at2"/>
<dbReference type="PANTHER" id="PTHR35564:SF4">
    <property type="entry name" value="CYTOPLASMIC PROTEIN"/>
    <property type="match status" value="1"/>
</dbReference>